<dbReference type="AlphaFoldDB" id="A0A6A4QKA5"/>
<accession>A0A6A4QKA5</accession>
<dbReference type="OrthoDB" id="1106808at2759"/>
<evidence type="ECO:0000313" key="3">
    <source>
        <dbReference type="Proteomes" id="UP000447434"/>
    </source>
</evidence>
<dbReference type="PANTHER" id="PTHR36757">
    <property type="entry name" value="BNAANNG22500D PROTEIN"/>
    <property type="match status" value="1"/>
</dbReference>
<gene>
    <name evidence="2" type="ORF">Lalb_Chr05g0222411</name>
</gene>
<dbReference type="PANTHER" id="PTHR36757:SF4">
    <property type="entry name" value="DUF4005 DOMAIN-CONTAINING PROTEIN"/>
    <property type="match status" value="1"/>
</dbReference>
<evidence type="ECO:0000313" key="2">
    <source>
        <dbReference type="EMBL" id="KAE9613909.1"/>
    </source>
</evidence>
<proteinExistence type="predicted"/>
<dbReference type="Proteomes" id="UP000447434">
    <property type="component" value="Chromosome 5"/>
</dbReference>
<evidence type="ECO:0000256" key="1">
    <source>
        <dbReference type="SAM" id="MobiDB-lite"/>
    </source>
</evidence>
<sequence>MCSEIAPLSPSFSYDLSEQVTKLDVPRKDTIFMDSNPEFEFSSSRSLGFESSSADELFSNGVILPIQVQQERTNASKNTRYRESPYAKLPPRPCLPRAEKMKKKESTMEVIDEKKTQSKSFWGFNRSRSLNCDTNKNLVTSLPLSRSKSIGSSLNPKRMSSNRQISAPAKSSSSSSSSSQSSILNSYAMQKSSSGKSYTNGLLISPVLNVPTPCISKGGASLFMLGSFLRVGKVKKTKI</sequence>
<reference evidence="3" key="1">
    <citation type="journal article" date="2020" name="Nat. Commun.">
        <title>Genome sequence of the cluster root forming white lupin.</title>
        <authorList>
            <person name="Hufnagel B."/>
            <person name="Marques A."/>
            <person name="Soriano A."/>
            <person name="Marques L."/>
            <person name="Divol F."/>
            <person name="Doumas P."/>
            <person name="Sallet E."/>
            <person name="Mancinotti D."/>
            <person name="Carrere S."/>
            <person name="Marande W."/>
            <person name="Arribat S."/>
            <person name="Keller J."/>
            <person name="Huneau C."/>
            <person name="Blein T."/>
            <person name="Aime D."/>
            <person name="Laguerre M."/>
            <person name="Taylor J."/>
            <person name="Schubert V."/>
            <person name="Nelson M."/>
            <person name="Geu-Flores F."/>
            <person name="Crespi M."/>
            <person name="Gallardo-Guerrero K."/>
            <person name="Delaux P.-M."/>
            <person name="Salse J."/>
            <person name="Berges H."/>
            <person name="Guyot R."/>
            <person name="Gouzy J."/>
            <person name="Peret B."/>
        </authorList>
    </citation>
    <scope>NUCLEOTIDE SEQUENCE [LARGE SCALE GENOMIC DNA]</scope>
    <source>
        <strain evidence="3">cv. Amiga</strain>
    </source>
</reference>
<name>A0A6A4QKA5_LUPAL</name>
<keyword evidence="3" id="KW-1185">Reference proteome</keyword>
<comment type="caution">
    <text evidence="2">The sequence shown here is derived from an EMBL/GenBank/DDBJ whole genome shotgun (WGS) entry which is preliminary data.</text>
</comment>
<organism evidence="2 3">
    <name type="scientific">Lupinus albus</name>
    <name type="common">White lupine</name>
    <name type="synonym">Lupinus termis</name>
    <dbReference type="NCBI Taxonomy" id="3870"/>
    <lineage>
        <taxon>Eukaryota</taxon>
        <taxon>Viridiplantae</taxon>
        <taxon>Streptophyta</taxon>
        <taxon>Embryophyta</taxon>
        <taxon>Tracheophyta</taxon>
        <taxon>Spermatophyta</taxon>
        <taxon>Magnoliopsida</taxon>
        <taxon>eudicotyledons</taxon>
        <taxon>Gunneridae</taxon>
        <taxon>Pentapetalae</taxon>
        <taxon>rosids</taxon>
        <taxon>fabids</taxon>
        <taxon>Fabales</taxon>
        <taxon>Fabaceae</taxon>
        <taxon>Papilionoideae</taxon>
        <taxon>50 kb inversion clade</taxon>
        <taxon>genistoids sensu lato</taxon>
        <taxon>core genistoids</taxon>
        <taxon>Genisteae</taxon>
        <taxon>Lupinus</taxon>
    </lineage>
</organism>
<feature type="compositionally biased region" description="Low complexity" evidence="1">
    <location>
        <begin position="171"/>
        <end position="180"/>
    </location>
</feature>
<feature type="region of interest" description="Disordered" evidence="1">
    <location>
        <begin position="73"/>
        <end position="94"/>
    </location>
</feature>
<feature type="compositionally biased region" description="Polar residues" evidence="1">
    <location>
        <begin position="146"/>
        <end position="165"/>
    </location>
</feature>
<dbReference type="EMBL" id="WOCE01000005">
    <property type="protein sequence ID" value="KAE9613909.1"/>
    <property type="molecule type" value="Genomic_DNA"/>
</dbReference>
<protein>
    <submittedName>
        <fullName evidence="2">Uncharacterized protein</fullName>
    </submittedName>
</protein>
<feature type="region of interest" description="Disordered" evidence="1">
    <location>
        <begin position="146"/>
        <end position="180"/>
    </location>
</feature>